<dbReference type="Proteomes" id="UP000419743">
    <property type="component" value="Unassembled WGS sequence"/>
</dbReference>
<evidence type="ECO:0008006" key="3">
    <source>
        <dbReference type="Google" id="ProtNLM"/>
    </source>
</evidence>
<accession>A0A7M4DQ73</accession>
<reference evidence="1 2" key="1">
    <citation type="submission" date="2019-11" db="EMBL/GenBank/DDBJ databases">
        <authorList>
            <person name="Criscuolo A."/>
        </authorList>
    </citation>
    <scope>NUCLEOTIDE SEQUENCE [LARGE SCALE GENOMIC DNA]</scope>
    <source>
        <strain evidence="1">CIP111667</strain>
    </source>
</reference>
<dbReference type="Gene3D" id="3.40.50.300">
    <property type="entry name" value="P-loop containing nucleotide triphosphate hydrolases"/>
    <property type="match status" value="1"/>
</dbReference>
<protein>
    <recommendedName>
        <fullName evidence="3">(d)CMP kinase</fullName>
    </recommendedName>
</protein>
<dbReference type="RefSeq" id="WP_156742922.1">
    <property type="nucleotide sequence ID" value="NZ_CACRYJ010000060.1"/>
</dbReference>
<evidence type="ECO:0000313" key="2">
    <source>
        <dbReference type="Proteomes" id="UP000419743"/>
    </source>
</evidence>
<dbReference type="EMBL" id="CACRYJ010000060">
    <property type="protein sequence ID" value="VZO39617.1"/>
    <property type="molecule type" value="Genomic_DNA"/>
</dbReference>
<dbReference type="AlphaFoldDB" id="A0A7M4DQ73"/>
<name>A0A7M4DQ73_9MICO</name>
<dbReference type="SUPFAM" id="SSF52540">
    <property type="entry name" value="P-loop containing nucleoside triphosphate hydrolases"/>
    <property type="match status" value="1"/>
</dbReference>
<proteinExistence type="predicted"/>
<gene>
    <name evidence="1" type="ORF">HALOF300_04311</name>
</gene>
<dbReference type="InterPro" id="IPR027417">
    <property type="entry name" value="P-loop_NTPase"/>
</dbReference>
<organism evidence="1 2">
    <name type="scientific">Occultella aeris</name>
    <dbReference type="NCBI Taxonomy" id="2761496"/>
    <lineage>
        <taxon>Bacteria</taxon>
        <taxon>Bacillati</taxon>
        <taxon>Actinomycetota</taxon>
        <taxon>Actinomycetes</taxon>
        <taxon>Micrococcales</taxon>
        <taxon>Ruaniaceae</taxon>
        <taxon>Occultella</taxon>
    </lineage>
</organism>
<evidence type="ECO:0000313" key="1">
    <source>
        <dbReference type="EMBL" id="VZO39617.1"/>
    </source>
</evidence>
<keyword evidence="2" id="KW-1185">Reference proteome</keyword>
<sequence>MTRTPSDGAAATAETVAAIVAAAAAAGPHCGRTTVIAIDGPAGSGKTSLAAALAPVLDARTIHMDDLYEGWSGLAAAGDRLTEEVLAPIWLGRPGRYRRYDWHSEAFAESHEVPIADHLVVEGVGCVRASSRRFLSVIVWVEADDDVRLARGLARDGVAAEPHWRSWMNAERDLFARVGTRDLADVHVDAWGRLRP</sequence>
<comment type="caution">
    <text evidence="1">The sequence shown here is derived from an EMBL/GenBank/DDBJ whole genome shotgun (WGS) entry which is preliminary data.</text>
</comment>